<dbReference type="EMBL" id="AEPD01000033">
    <property type="protein sequence ID" value="EFU29854.1"/>
    <property type="molecule type" value="Genomic_DNA"/>
</dbReference>
<keyword evidence="5" id="KW-1185">Reference proteome</keyword>
<dbReference type="eggNOG" id="COG2373">
    <property type="taxonomic scope" value="Bacteria"/>
</dbReference>
<reference evidence="4 5" key="1">
    <citation type="submission" date="2010-10" db="EMBL/GenBank/DDBJ databases">
        <authorList>
            <person name="Muzny D."/>
            <person name="Qin X."/>
            <person name="Deng J."/>
            <person name="Jiang H."/>
            <person name="Liu Y."/>
            <person name="Qu J."/>
            <person name="Song X.-Z."/>
            <person name="Zhang L."/>
            <person name="Thornton R."/>
            <person name="Coyle M."/>
            <person name="Francisco L."/>
            <person name="Jackson L."/>
            <person name="Javaid M."/>
            <person name="Korchina V."/>
            <person name="Kovar C."/>
            <person name="Mata R."/>
            <person name="Mathew T."/>
            <person name="Ngo R."/>
            <person name="Nguyen L."/>
            <person name="Nguyen N."/>
            <person name="Okwuonu G."/>
            <person name="Ongeri F."/>
            <person name="Pham C."/>
            <person name="Simmons D."/>
            <person name="Wilczek-Boney K."/>
            <person name="Hale W."/>
            <person name="Jakkamsetti A."/>
            <person name="Pham P."/>
            <person name="Ruth R."/>
            <person name="San Lucas F."/>
            <person name="Warren J."/>
            <person name="Zhang J."/>
            <person name="Zhao Z."/>
            <person name="Zhou C."/>
            <person name="Zhu D."/>
            <person name="Lee S."/>
            <person name="Bess C."/>
            <person name="Blankenburg K."/>
            <person name="Forbes L."/>
            <person name="Fu Q."/>
            <person name="Gubbala S."/>
            <person name="Hirani K."/>
            <person name="Jayaseelan J.C."/>
            <person name="Lara F."/>
            <person name="Munidasa M."/>
            <person name="Palculict T."/>
            <person name="Patil S."/>
            <person name="Pu L.-L."/>
            <person name="Saada N."/>
            <person name="Tang L."/>
            <person name="Weissenberger G."/>
            <person name="Zhu Y."/>
            <person name="Hemphill L."/>
            <person name="Shang Y."/>
            <person name="Youmans B."/>
            <person name="Ayvaz T."/>
            <person name="Ross M."/>
            <person name="Santibanez J."/>
            <person name="Aqrawi P."/>
            <person name="Gross S."/>
            <person name="Joshi V."/>
            <person name="Fowler G."/>
            <person name="Nazareth L."/>
            <person name="Reid J."/>
            <person name="Worley K."/>
            <person name="Petrosino J."/>
            <person name="Highlander S."/>
            <person name="Gibbs R."/>
        </authorList>
    </citation>
    <scope>NUCLEOTIDE SEQUENCE [LARGE SCALE GENOMIC DNA]</scope>
    <source>
        <strain evidence="4 5">ATCC 33574</strain>
    </source>
</reference>
<dbReference type="STRING" id="873513.HMPREF6485_2132"/>
<evidence type="ECO:0000256" key="2">
    <source>
        <dbReference type="SAM" id="SignalP"/>
    </source>
</evidence>
<dbReference type="AlphaFoldDB" id="E6K946"/>
<keyword evidence="1" id="KW-0813">Transport</keyword>
<feature type="chain" id="PRO_5003207207" description="TonB-dependent receptor plug domain-containing protein" evidence="2">
    <location>
        <begin position="19"/>
        <end position="679"/>
    </location>
</feature>
<comment type="similarity">
    <text evidence="1">Belongs to the TonB-dependent receptor family.</text>
</comment>
<organism evidence="4 5">
    <name type="scientific">Segatella buccae ATCC 33574</name>
    <dbReference type="NCBI Taxonomy" id="873513"/>
    <lineage>
        <taxon>Bacteria</taxon>
        <taxon>Pseudomonadati</taxon>
        <taxon>Bacteroidota</taxon>
        <taxon>Bacteroidia</taxon>
        <taxon>Bacteroidales</taxon>
        <taxon>Prevotellaceae</taxon>
        <taxon>Segatella</taxon>
    </lineage>
</organism>
<sequence>MKRLFLMFAMTVVTATLAAQTGNILTDRIIEQLHLYPQEKTYIHADAADYAPGDRVWLKVYVVKALSHEPVDESRYAYVELLDPAGNLVTRIRIMGREGLYAGYVDIPSSAVAGRYRLRSYTRLSAALPRYDSWIPLYIGGRKGSDRHTDSTFADTTSLSGADTAGALTYERRDHRIIVRTSLPGDSLFLMAHCRAYPFFLGPIAAQRPVSLLRDSIPQGVVSLLLVGPHGHILAERLLLSANDRERLRLHVVRQEAAATSADSVVLRLQAVGLHEGERADISVSVTSSVVARRHRPSSILAHLFLSTDVAGGLEAPENYYEHLPLADRLLASGHWSRYDFSRVFSGHFVKVPVTVESSRTITGRVRSFLRHRAVPNAPVSLISPQIGIAASTVSDAQGCFSFSGMDFPEGTEYVLRAVKPEGSELVELVVDEPDYPPFNAPVGKMGEEEAEEIPSDAPQSAAVDDGIMLDDVEVVTRRLSSQSRSDAYARAADFSFGQKEIREIDATCLHELLRRVPGVFVRENKCYIRATTTIYGDNPAAIVLDGVFLENDYDLDIIRMQDVARVDVFKTGTTAIWGTRGGSGVISITTKTGNYTSQAAEHLNQKKIVPLGYQKPVKFSAGLGIRKTLYWNPNVVSDRLSFSLGNTSGPCRMVVEGVTSEGRLIHEEVTLDARRDAK</sequence>
<dbReference type="GO" id="GO:0009279">
    <property type="term" value="C:cell outer membrane"/>
    <property type="evidence" value="ECO:0007669"/>
    <property type="project" value="UniProtKB-SubCell"/>
</dbReference>
<evidence type="ECO:0000313" key="4">
    <source>
        <dbReference type="EMBL" id="EFU29854.1"/>
    </source>
</evidence>
<dbReference type="InterPro" id="IPR037066">
    <property type="entry name" value="Plug_dom_sf"/>
</dbReference>
<comment type="subcellular location">
    <subcellularLocation>
        <location evidence="1">Cell outer membrane</location>
        <topology evidence="1">Multi-pass membrane protein</topology>
    </subcellularLocation>
</comment>
<accession>E6K946</accession>
<keyword evidence="2" id="KW-0732">Signal</keyword>
<keyword evidence="1" id="KW-0998">Cell outer membrane</keyword>
<proteinExistence type="inferred from homology"/>
<dbReference type="Gene3D" id="2.170.130.10">
    <property type="entry name" value="TonB-dependent receptor, plug domain"/>
    <property type="match status" value="1"/>
</dbReference>
<dbReference type="eggNOG" id="COG1629">
    <property type="taxonomic scope" value="Bacteria"/>
</dbReference>
<dbReference type="HOGENOM" id="CLU_013214_1_0_10"/>
<dbReference type="RefSeq" id="WP_004346237.1">
    <property type="nucleotide sequence ID" value="NZ_GL586311.1"/>
</dbReference>
<feature type="signal peptide" evidence="2">
    <location>
        <begin position="1"/>
        <end position="18"/>
    </location>
</feature>
<dbReference type="GeneID" id="93536847"/>
<feature type="domain" description="TonB-dependent receptor plug" evidence="3">
    <location>
        <begin position="497"/>
        <end position="586"/>
    </location>
</feature>
<evidence type="ECO:0000313" key="5">
    <source>
        <dbReference type="Proteomes" id="UP000003112"/>
    </source>
</evidence>
<dbReference type="PROSITE" id="PS52016">
    <property type="entry name" value="TONB_DEPENDENT_REC_3"/>
    <property type="match status" value="1"/>
</dbReference>
<evidence type="ECO:0000259" key="3">
    <source>
        <dbReference type="Pfam" id="PF07715"/>
    </source>
</evidence>
<dbReference type="Proteomes" id="UP000003112">
    <property type="component" value="Unassembled WGS sequence"/>
</dbReference>
<dbReference type="SUPFAM" id="SSF56935">
    <property type="entry name" value="Porins"/>
    <property type="match status" value="1"/>
</dbReference>
<comment type="caution">
    <text evidence="4">The sequence shown here is derived from an EMBL/GenBank/DDBJ whole genome shotgun (WGS) entry which is preliminary data.</text>
</comment>
<keyword evidence="1" id="KW-0472">Membrane</keyword>
<dbReference type="Gene3D" id="2.60.40.1930">
    <property type="match status" value="1"/>
</dbReference>
<dbReference type="InterPro" id="IPR039426">
    <property type="entry name" value="TonB-dep_rcpt-like"/>
</dbReference>
<name>E6K946_9BACT</name>
<protein>
    <recommendedName>
        <fullName evidence="3">TonB-dependent receptor plug domain-containing protein</fullName>
    </recommendedName>
</protein>
<evidence type="ECO:0000256" key="1">
    <source>
        <dbReference type="PROSITE-ProRule" id="PRU01360"/>
    </source>
</evidence>
<gene>
    <name evidence="4" type="ORF">HMPREF6485_2132</name>
</gene>
<dbReference type="Pfam" id="PF07715">
    <property type="entry name" value="Plug"/>
    <property type="match status" value="1"/>
</dbReference>
<keyword evidence="1" id="KW-1134">Transmembrane beta strand</keyword>
<dbReference type="InterPro" id="IPR012910">
    <property type="entry name" value="Plug_dom"/>
</dbReference>
<keyword evidence="1" id="KW-0812">Transmembrane</keyword>